<dbReference type="Proteomes" id="UP000717696">
    <property type="component" value="Unassembled WGS sequence"/>
</dbReference>
<keyword evidence="6 8" id="KW-0472">Membrane</keyword>
<feature type="region of interest" description="Disordered" evidence="7">
    <location>
        <begin position="492"/>
        <end position="521"/>
    </location>
</feature>
<keyword evidence="5" id="KW-0406">Ion transport</keyword>
<dbReference type="InterPro" id="IPR051410">
    <property type="entry name" value="Ferric/Cupric_Reductase"/>
</dbReference>
<evidence type="ECO:0000256" key="5">
    <source>
        <dbReference type="ARBA" id="ARBA00023065"/>
    </source>
</evidence>
<keyword evidence="2" id="KW-0813">Transport</keyword>
<feature type="transmembrane region" description="Helical" evidence="8">
    <location>
        <begin position="310"/>
        <end position="328"/>
    </location>
</feature>
<evidence type="ECO:0000256" key="4">
    <source>
        <dbReference type="ARBA" id="ARBA00022989"/>
    </source>
</evidence>
<keyword evidence="9" id="KW-0732">Signal</keyword>
<sequence>MLLLPFYATALLCLVPSTSGELLVGYGLARYSPACAYACKNSVPTMVDCAEFQGLTAEELAAASPSAQCLANDTSYLATVAWCIHDQCDSVNLWEIDQFWGTNLIEGQNDDGVVLRYTYQEAVQKVDPGVLQPLTVDDVSLNTTRLVPDDIYIAHLNGVLSEIRVITGNSKYALIVFLSGVIIPIGFSLLRLLPVPTKMRSKFYAYLIDPPAFGKHHSVPVLGLGFVPTRGQAFFICYLIAINLVACFTDYPYLTPNADSRGRTNDLNRYIGCRVGAVCLANIPLVILYAGRNSMLQWMTNWSHSTFLLLHRWTGTICTLEAVVHSIMWLKRWIQRRIFAEQSKLPYWYWGVIATLSMSLIVPFSILPVRKAGYEAFLVGHIFLAIMAVVGAWYHLFYYFQSTPTVGYNTWIYMAMAIWGFDRLLRLVRMSKHGMKRAHVTAVDEEHIRVDIPGVFCHGYCYVYFPTLSWRMWENHPFSVISCNHGHVRAPISEPRSSRSNLQSDTDGSPPGLEPGSPMSKELQIEERPIPAACASQQQCGITFIIRVHDSLTRLLATKIGVLDGIPVLVEGSYGHESRTHLQSSQNDFAPTPEYPNTICIAGGVGIVAVLPALDNAVSLYSPIGATKLHWGVRHQGLVDTIESMLAEKDNSESKWGHIETNISVGSRINVRKILEDELSKAGGAGTTVVACGPQAMCDEIRCTAAGLARHGATVRYMEELCTW</sequence>
<feature type="compositionally biased region" description="Polar residues" evidence="7">
    <location>
        <begin position="498"/>
        <end position="507"/>
    </location>
</feature>
<keyword evidence="4 8" id="KW-1133">Transmembrane helix</keyword>
<dbReference type="PANTHER" id="PTHR32361:SF9">
    <property type="entry name" value="FERRIC REDUCTASE TRANSMEMBRANE COMPONENT 3-RELATED"/>
    <property type="match status" value="1"/>
</dbReference>
<evidence type="ECO:0000256" key="9">
    <source>
        <dbReference type="SAM" id="SignalP"/>
    </source>
</evidence>
<dbReference type="AlphaFoldDB" id="A0A9P9IZQ7"/>
<gene>
    <name evidence="11" type="ORF">B0J13DRAFT_505237</name>
</gene>
<dbReference type="CDD" id="cd06186">
    <property type="entry name" value="NOX_Duox_like_FAD_NADP"/>
    <property type="match status" value="1"/>
</dbReference>
<dbReference type="SFLD" id="SFLDG01168">
    <property type="entry name" value="Ferric_reductase_subgroup_(FRE"/>
    <property type="match status" value="1"/>
</dbReference>
<feature type="transmembrane region" description="Helical" evidence="8">
    <location>
        <begin position="348"/>
        <end position="369"/>
    </location>
</feature>
<feature type="transmembrane region" description="Helical" evidence="8">
    <location>
        <begin position="410"/>
        <end position="428"/>
    </location>
</feature>
<dbReference type="InterPro" id="IPR039261">
    <property type="entry name" value="FNR_nucleotide-bd"/>
</dbReference>
<feature type="domain" description="Ferric oxidoreductase" evidence="10">
    <location>
        <begin position="276"/>
        <end position="391"/>
    </location>
</feature>
<dbReference type="GO" id="GO:0005886">
    <property type="term" value="C:plasma membrane"/>
    <property type="evidence" value="ECO:0007669"/>
    <property type="project" value="TreeGrafter"/>
</dbReference>
<feature type="transmembrane region" description="Helical" evidence="8">
    <location>
        <begin position="376"/>
        <end position="398"/>
    </location>
</feature>
<dbReference type="InterPro" id="IPR013130">
    <property type="entry name" value="Fe3_Rdtase_TM_dom"/>
</dbReference>
<feature type="transmembrane region" description="Helical" evidence="8">
    <location>
        <begin position="269"/>
        <end position="290"/>
    </location>
</feature>
<evidence type="ECO:0000256" key="6">
    <source>
        <dbReference type="ARBA" id="ARBA00023136"/>
    </source>
</evidence>
<keyword evidence="3 8" id="KW-0812">Transmembrane</keyword>
<dbReference type="Pfam" id="PF01794">
    <property type="entry name" value="Ferric_reduct"/>
    <property type="match status" value="1"/>
</dbReference>
<feature type="transmembrane region" description="Helical" evidence="8">
    <location>
        <begin position="233"/>
        <end position="254"/>
    </location>
</feature>
<evidence type="ECO:0000259" key="10">
    <source>
        <dbReference type="Pfam" id="PF01794"/>
    </source>
</evidence>
<reference evidence="11" key="1">
    <citation type="journal article" date="2021" name="Nat. Commun.">
        <title>Genetic determinants of endophytism in the Arabidopsis root mycobiome.</title>
        <authorList>
            <person name="Mesny F."/>
            <person name="Miyauchi S."/>
            <person name="Thiergart T."/>
            <person name="Pickel B."/>
            <person name="Atanasova L."/>
            <person name="Karlsson M."/>
            <person name="Huettel B."/>
            <person name="Barry K.W."/>
            <person name="Haridas S."/>
            <person name="Chen C."/>
            <person name="Bauer D."/>
            <person name="Andreopoulos W."/>
            <person name="Pangilinan J."/>
            <person name="LaButti K."/>
            <person name="Riley R."/>
            <person name="Lipzen A."/>
            <person name="Clum A."/>
            <person name="Drula E."/>
            <person name="Henrissat B."/>
            <person name="Kohler A."/>
            <person name="Grigoriev I.V."/>
            <person name="Martin F.M."/>
            <person name="Hacquard S."/>
        </authorList>
    </citation>
    <scope>NUCLEOTIDE SEQUENCE</scope>
    <source>
        <strain evidence="11">MPI-CAGE-AT-0021</strain>
    </source>
</reference>
<keyword evidence="12" id="KW-1185">Reference proteome</keyword>
<proteinExistence type="predicted"/>
<evidence type="ECO:0000256" key="1">
    <source>
        <dbReference type="ARBA" id="ARBA00004141"/>
    </source>
</evidence>
<dbReference type="SFLD" id="SFLDS00052">
    <property type="entry name" value="Ferric_Reductase_Domain"/>
    <property type="match status" value="1"/>
</dbReference>
<dbReference type="GO" id="GO:0000293">
    <property type="term" value="F:ferric-chelate reductase activity"/>
    <property type="evidence" value="ECO:0007669"/>
    <property type="project" value="TreeGrafter"/>
</dbReference>
<evidence type="ECO:0000313" key="12">
    <source>
        <dbReference type="Proteomes" id="UP000717696"/>
    </source>
</evidence>
<dbReference type="EMBL" id="JAGMUU010000014">
    <property type="protein sequence ID" value="KAH7139892.1"/>
    <property type="molecule type" value="Genomic_DNA"/>
</dbReference>
<comment type="caution">
    <text evidence="11">The sequence shown here is derived from an EMBL/GenBank/DDBJ whole genome shotgun (WGS) entry which is preliminary data.</text>
</comment>
<dbReference type="GO" id="GO:0006879">
    <property type="term" value="P:intracellular iron ion homeostasis"/>
    <property type="evidence" value="ECO:0007669"/>
    <property type="project" value="TreeGrafter"/>
</dbReference>
<dbReference type="GO" id="GO:0015677">
    <property type="term" value="P:copper ion import"/>
    <property type="evidence" value="ECO:0007669"/>
    <property type="project" value="TreeGrafter"/>
</dbReference>
<dbReference type="SUPFAM" id="SSF52343">
    <property type="entry name" value="Ferredoxin reductase-like, C-terminal NADP-linked domain"/>
    <property type="match status" value="1"/>
</dbReference>
<evidence type="ECO:0000256" key="8">
    <source>
        <dbReference type="SAM" id="Phobius"/>
    </source>
</evidence>
<feature type="chain" id="PRO_5040349043" evidence="9">
    <location>
        <begin position="21"/>
        <end position="724"/>
    </location>
</feature>
<dbReference type="PANTHER" id="PTHR32361">
    <property type="entry name" value="FERRIC/CUPRIC REDUCTASE TRANSMEMBRANE COMPONENT"/>
    <property type="match status" value="1"/>
</dbReference>
<evidence type="ECO:0000256" key="7">
    <source>
        <dbReference type="SAM" id="MobiDB-lite"/>
    </source>
</evidence>
<dbReference type="OrthoDB" id="167398at2759"/>
<protein>
    <submittedName>
        <fullName evidence="11">Ferric reductase like transmembrane component-domain-containing protein</fullName>
    </submittedName>
</protein>
<name>A0A9P9IZQ7_9HYPO</name>
<dbReference type="GO" id="GO:0006826">
    <property type="term" value="P:iron ion transport"/>
    <property type="evidence" value="ECO:0007669"/>
    <property type="project" value="TreeGrafter"/>
</dbReference>
<organism evidence="11 12">
    <name type="scientific">Dactylonectria estremocensis</name>
    <dbReference type="NCBI Taxonomy" id="1079267"/>
    <lineage>
        <taxon>Eukaryota</taxon>
        <taxon>Fungi</taxon>
        <taxon>Dikarya</taxon>
        <taxon>Ascomycota</taxon>
        <taxon>Pezizomycotina</taxon>
        <taxon>Sordariomycetes</taxon>
        <taxon>Hypocreomycetidae</taxon>
        <taxon>Hypocreales</taxon>
        <taxon>Nectriaceae</taxon>
        <taxon>Dactylonectria</taxon>
    </lineage>
</organism>
<evidence type="ECO:0000256" key="3">
    <source>
        <dbReference type="ARBA" id="ARBA00022692"/>
    </source>
</evidence>
<feature type="signal peptide" evidence="9">
    <location>
        <begin position="1"/>
        <end position="20"/>
    </location>
</feature>
<evidence type="ECO:0000313" key="11">
    <source>
        <dbReference type="EMBL" id="KAH7139892.1"/>
    </source>
</evidence>
<evidence type="ECO:0000256" key="2">
    <source>
        <dbReference type="ARBA" id="ARBA00022448"/>
    </source>
</evidence>
<accession>A0A9P9IZQ7</accession>
<dbReference type="Gene3D" id="3.40.50.80">
    <property type="entry name" value="Nucleotide-binding domain of ferredoxin-NADP reductase (FNR) module"/>
    <property type="match status" value="1"/>
</dbReference>
<comment type="subcellular location">
    <subcellularLocation>
        <location evidence="1">Membrane</location>
        <topology evidence="1">Multi-pass membrane protein</topology>
    </subcellularLocation>
</comment>
<feature type="transmembrane region" description="Helical" evidence="8">
    <location>
        <begin position="172"/>
        <end position="193"/>
    </location>
</feature>